<proteinExistence type="predicted"/>
<evidence type="ECO:0000313" key="1">
    <source>
        <dbReference type="EMBL" id="RLE06772.1"/>
    </source>
</evidence>
<dbReference type="PANTHER" id="PTHR15811:SF5">
    <property type="entry name" value="MTH938 DOMAIN-CONTAINING PROTEIN"/>
    <property type="match status" value="1"/>
</dbReference>
<dbReference type="SUPFAM" id="SSF64076">
    <property type="entry name" value="MTH938-like"/>
    <property type="match status" value="1"/>
</dbReference>
<comment type="caution">
    <text evidence="1">The sequence shown here is derived from an EMBL/GenBank/DDBJ whole genome shotgun (WGS) entry which is preliminary data.</text>
</comment>
<dbReference type="Pfam" id="PF04430">
    <property type="entry name" value="DUF498"/>
    <property type="match status" value="1"/>
</dbReference>
<organism evidence="1 2">
    <name type="scientific">Aerophobetes bacterium</name>
    <dbReference type="NCBI Taxonomy" id="2030807"/>
    <lineage>
        <taxon>Bacteria</taxon>
        <taxon>Candidatus Aerophobota</taxon>
    </lineage>
</organism>
<name>A0A662CZP4_UNCAE</name>
<dbReference type="Gene3D" id="3.40.1230.10">
    <property type="entry name" value="MTH938-like"/>
    <property type="match status" value="1"/>
</dbReference>
<accession>A0A662CZP4</accession>
<dbReference type="InterPro" id="IPR007523">
    <property type="entry name" value="NDUFAF3/AAMDC"/>
</dbReference>
<dbReference type="PANTHER" id="PTHR15811">
    <property type="entry name" value="MTH938 DOMAIN-CONTAINING PROTEIN"/>
    <property type="match status" value="1"/>
</dbReference>
<dbReference type="EMBL" id="QMPY01000151">
    <property type="protein sequence ID" value="RLE06772.1"/>
    <property type="molecule type" value="Genomic_DNA"/>
</dbReference>
<dbReference type="GO" id="GO:0005737">
    <property type="term" value="C:cytoplasm"/>
    <property type="evidence" value="ECO:0007669"/>
    <property type="project" value="TreeGrafter"/>
</dbReference>
<evidence type="ECO:0000313" key="2">
    <source>
        <dbReference type="Proteomes" id="UP000277457"/>
    </source>
</evidence>
<dbReference type="AlphaFoldDB" id="A0A662CZP4"/>
<dbReference type="Proteomes" id="UP000277457">
    <property type="component" value="Unassembled WGS sequence"/>
</dbReference>
<dbReference type="InterPro" id="IPR036748">
    <property type="entry name" value="MTH938-like_sf"/>
</dbReference>
<reference evidence="1 2" key="1">
    <citation type="submission" date="2018-06" db="EMBL/GenBank/DDBJ databases">
        <title>Extensive metabolic versatility and redundancy in microbially diverse, dynamic hydrothermal sediments.</title>
        <authorList>
            <person name="Dombrowski N."/>
            <person name="Teske A."/>
            <person name="Baker B.J."/>
        </authorList>
    </citation>
    <scope>NUCLEOTIDE SEQUENCE [LARGE SCALE GENOMIC DNA]</scope>
    <source>
        <strain evidence="1">B7_G13</strain>
    </source>
</reference>
<sequence length="112" mass="12831">MIDSYDFGHIVINGKHYHSDVIIYPDRVDDHWWRKEGHLLLPEDLKEVVKENPEILVIGTGNSGLMKVPSTTINWIKSKKIEVRIEPTQTACHTYNQLCSSHKVIAALHLTC</sequence>
<protein>
    <submittedName>
        <fullName evidence="1">Uncharacterized protein</fullName>
    </submittedName>
</protein>
<gene>
    <name evidence="1" type="ORF">DRZ78_04125</name>
</gene>